<proteinExistence type="predicted"/>
<evidence type="ECO:0000313" key="3">
    <source>
        <dbReference type="Proteomes" id="UP000322454"/>
    </source>
</evidence>
<keyword evidence="1" id="KW-0472">Membrane</keyword>
<name>A0A520XGA6_9DELT</name>
<evidence type="ECO:0000256" key="1">
    <source>
        <dbReference type="SAM" id="Phobius"/>
    </source>
</evidence>
<dbReference type="AlphaFoldDB" id="A0A520XGA6"/>
<feature type="transmembrane region" description="Helical" evidence="1">
    <location>
        <begin position="141"/>
        <end position="160"/>
    </location>
</feature>
<comment type="caution">
    <text evidence="2">The sequence shown here is derived from an EMBL/GenBank/DDBJ whole genome shotgun (WGS) entry which is preliminary data.</text>
</comment>
<feature type="transmembrane region" description="Helical" evidence="1">
    <location>
        <begin position="63"/>
        <end position="81"/>
    </location>
</feature>
<dbReference type="InterPro" id="IPR053170">
    <property type="entry name" value="Transcription_regulator"/>
</dbReference>
<dbReference type="EMBL" id="SHMQ01000002">
    <property type="protein sequence ID" value="RZV40146.1"/>
    <property type="molecule type" value="Genomic_DNA"/>
</dbReference>
<keyword evidence="1" id="KW-1133">Transmembrane helix</keyword>
<dbReference type="GO" id="GO:0016787">
    <property type="term" value="F:hydrolase activity"/>
    <property type="evidence" value="ECO:0007669"/>
    <property type="project" value="UniProtKB-KW"/>
</dbReference>
<dbReference type="Proteomes" id="UP000322454">
    <property type="component" value="Unassembled WGS sequence"/>
</dbReference>
<evidence type="ECO:0000313" key="2">
    <source>
        <dbReference type="EMBL" id="RZV40146.1"/>
    </source>
</evidence>
<keyword evidence="2" id="KW-0378">Hydrolase</keyword>
<protein>
    <submittedName>
        <fullName evidence="2">Metal-dependent hydrolase</fullName>
    </submittedName>
</protein>
<dbReference type="PANTHER" id="PTHR40031">
    <property type="entry name" value="HYPOTHETICAL MEMBRANE SPANNING PROTEIN"/>
    <property type="match status" value="1"/>
</dbReference>
<dbReference type="InterPro" id="IPR007404">
    <property type="entry name" value="YdjM-like"/>
</dbReference>
<keyword evidence="1" id="KW-0812">Transmembrane</keyword>
<accession>A0A520XGA6</accession>
<feature type="transmembrane region" description="Helical" evidence="1">
    <location>
        <begin position="101"/>
        <end position="121"/>
    </location>
</feature>
<dbReference type="PANTHER" id="PTHR40031:SF1">
    <property type="entry name" value="MEMBRANE-BOUND METAL-DEPENDENT HYDROLASE"/>
    <property type="match status" value="1"/>
</dbReference>
<organism evidence="2 3">
    <name type="scientific">Candidatus Acidulodesulfobacterium acidiphilum</name>
    <dbReference type="NCBI Taxonomy" id="2597224"/>
    <lineage>
        <taxon>Bacteria</taxon>
        <taxon>Deltaproteobacteria</taxon>
        <taxon>Candidatus Acidulodesulfobacterales</taxon>
        <taxon>Candidatus Acidulodesulfobacterium</taxon>
    </lineage>
</organism>
<dbReference type="Pfam" id="PF04307">
    <property type="entry name" value="YdjM"/>
    <property type="match status" value="1"/>
</dbReference>
<reference evidence="2 3" key="1">
    <citation type="submission" date="2019-01" db="EMBL/GenBank/DDBJ databases">
        <title>Insights into ecological role of a new deltaproteobacterial order Candidatus Sinidesulfobacterales (Sva0485) by metagenomics and metatranscriptomics.</title>
        <authorList>
            <person name="Tan S."/>
            <person name="Liu J."/>
            <person name="Fang Y."/>
            <person name="Hedlund B."/>
            <person name="Lian Z.-H."/>
            <person name="Huang L.-Y."/>
            <person name="Li J.-T."/>
            <person name="Huang L.-N."/>
            <person name="Li W.-J."/>
            <person name="Jiang H.-C."/>
            <person name="Dong H.-L."/>
            <person name="Shu W.-S."/>
        </authorList>
    </citation>
    <scope>NUCLEOTIDE SEQUENCE [LARGE SCALE GENOMIC DNA]</scope>
    <source>
        <strain evidence="2">AP4</strain>
    </source>
</reference>
<gene>
    <name evidence="2" type="ORF">EVJ48_01265</name>
</gene>
<sequence length="179" mass="19992">MTRITHIIAGLTVTAAYIGVSGSHAPINTVPLLLTGMVGGVLPDIDLILGDSRKKNTIWKHRGIAHTLLFLAVCIFGIIYLKGRYIHYDINLKPEITVFTLAFLSHLFLDSLTMEGVPFLYPITKKGFCLHLFRVGTIQEYGLVTLPLLAVLIVLVLNFVPKADIYALTHNQYFIRKFL</sequence>